<gene>
    <name evidence="1" type="ORF">L7E55_15250</name>
</gene>
<name>A0A9X4H3K5_9FIRM</name>
<organism evidence="1 2">
    <name type="scientific">Pelotomaculum isophthalicicum JI</name>
    <dbReference type="NCBI Taxonomy" id="947010"/>
    <lineage>
        <taxon>Bacteria</taxon>
        <taxon>Bacillati</taxon>
        <taxon>Bacillota</taxon>
        <taxon>Clostridia</taxon>
        <taxon>Eubacteriales</taxon>
        <taxon>Desulfotomaculaceae</taxon>
        <taxon>Pelotomaculum</taxon>
    </lineage>
</organism>
<dbReference type="RefSeq" id="WP_277445188.1">
    <property type="nucleotide sequence ID" value="NZ_JAKOAV010000038.1"/>
</dbReference>
<keyword evidence="2" id="KW-1185">Reference proteome</keyword>
<dbReference type="InterPro" id="IPR010994">
    <property type="entry name" value="RuvA_2-like"/>
</dbReference>
<dbReference type="EMBL" id="JAKOAV010000038">
    <property type="protein sequence ID" value="MDF9409690.1"/>
    <property type="molecule type" value="Genomic_DNA"/>
</dbReference>
<reference evidence="1" key="1">
    <citation type="submission" date="2022-02" db="EMBL/GenBank/DDBJ databases">
        <authorList>
            <person name="Leng L."/>
        </authorList>
    </citation>
    <scope>NUCLEOTIDE SEQUENCE</scope>
    <source>
        <strain evidence="1">JI</strain>
    </source>
</reference>
<comment type="caution">
    <text evidence="1">The sequence shown here is derived from an EMBL/GenBank/DDBJ whole genome shotgun (WGS) entry which is preliminary data.</text>
</comment>
<dbReference type="Gene3D" id="1.10.150.20">
    <property type="entry name" value="5' to 3' exonuclease, C-terminal subdomain"/>
    <property type="match status" value="1"/>
</dbReference>
<dbReference type="SUPFAM" id="SSF47781">
    <property type="entry name" value="RuvA domain 2-like"/>
    <property type="match status" value="1"/>
</dbReference>
<sequence>MAVIYPDLSGLTVKELMRLALRESEHSPVVKELTARFTTPRELAEATFSELTEIKGLGPGKASSILAALELAKRLYAPPSNDKLTIRCPQDIVLLLT</sequence>
<dbReference type="AlphaFoldDB" id="A0A9X4H3K5"/>
<dbReference type="Proteomes" id="UP001154312">
    <property type="component" value="Unassembled WGS sequence"/>
</dbReference>
<evidence type="ECO:0000313" key="1">
    <source>
        <dbReference type="EMBL" id="MDF9409690.1"/>
    </source>
</evidence>
<evidence type="ECO:0008006" key="3">
    <source>
        <dbReference type="Google" id="ProtNLM"/>
    </source>
</evidence>
<proteinExistence type="predicted"/>
<accession>A0A9X4H3K5</accession>
<protein>
    <recommendedName>
        <fullName evidence="3">DNA repair protein RadC</fullName>
    </recommendedName>
</protein>
<evidence type="ECO:0000313" key="2">
    <source>
        <dbReference type="Proteomes" id="UP001154312"/>
    </source>
</evidence>